<proteinExistence type="predicted"/>
<keyword evidence="2" id="KW-0132">Cell division</keyword>
<evidence type="ECO:0000313" key="2">
    <source>
        <dbReference type="EMBL" id="ATE52112.1"/>
    </source>
</evidence>
<evidence type="ECO:0000313" key="3">
    <source>
        <dbReference type="Proteomes" id="UP000218505"/>
    </source>
</evidence>
<dbReference type="AlphaFoldDB" id="A0A290YZC8"/>
<organism evidence="2 3">
    <name type="scientific">Actinosynnema pretiosum</name>
    <dbReference type="NCBI Taxonomy" id="42197"/>
    <lineage>
        <taxon>Bacteria</taxon>
        <taxon>Bacillati</taxon>
        <taxon>Actinomycetota</taxon>
        <taxon>Actinomycetes</taxon>
        <taxon>Pseudonocardiales</taxon>
        <taxon>Pseudonocardiaceae</taxon>
        <taxon>Actinosynnema</taxon>
    </lineage>
</organism>
<dbReference type="KEGG" id="apre:CNX65_01415"/>
<name>A0A290YZC8_9PSEU</name>
<dbReference type="EMBL" id="CP023445">
    <property type="protein sequence ID" value="ATE52112.1"/>
    <property type="molecule type" value="Genomic_DNA"/>
</dbReference>
<dbReference type="RefSeq" id="WP_096491146.1">
    <property type="nucleotide sequence ID" value="NZ_CP023445.1"/>
</dbReference>
<evidence type="ECO:0000256" key="1">
    <source>
        <dbReference type="SAM" id="MobiDB-lite"/>
    </source>
</evidence>
<feature type="region of interest" description="Disordered" evidence="1">
    <location>
        <begin position="16"/>
        <end position="36"/>
    </location>
</feature>
<accession>A0A290YZC8</accession>
<dbReference type="Gene3D" id="3.40.50.300">
    <property type="entry name" value="P-loop containing nucleotide triphosphate hydrolases"/>
    <property type="match status" value="1"/>
</dbReference>
<gene>
    <name evidence="2" type="ORF">CNX65_01415</name>
</gene>
<dbReference type="InterPro" id="IPR027417">
    <property type="entry name" value="P-loop_NTPase"/>
</dbReference>
<sequence>MAGEIIPLFPNAAPLAPADEPGPVTPAPAAGPVQPAEPVLDGELVDEVEYQRGKARRLAEQAVSKLPARWQSAESAKQAGAALAARAALAPVRYPAAVGRGLVVSARAWWSWVRVEDFYSAAKSSDSLANRWAEIAAVRHRRGVITLAGAGTTGLAGLVTELTAGSLPLLVTGGAVSVALAVTGRRKDGSPGRQAVLGGARSLAMLMDGDNLVEAFRAAGAIGKAESLYFVERPRRDDTGWSFTLDLPPSRKASDVLGKREALASALAVDEVRLILERVRGDKGHAGRLAVWLGHADPYAADPLPWPLAEAKSWDFWQATPFGTSARGQRVDLPLVWTSLLTGAIPRMGKTFTARIPATAAALDPFVLLIVFDGKGGKDWRAFEQVAHRFGRGDDDETCTRLLATLRECAADVARRFDVLGELDDDLCPESKVTPQITRDPALNMPLVLINVDEVQVYLEDETPVQVGVDAKGNPKFKPRGRIVCDLLTYVAKKGPAAGYMLNLATQKPDAQVIPDRLRGQLGTRFALKTMTWQASETILGAGTYKAGMDSSKLLKSHKGVGLLLGADGETELESSEAVIVRTFKLDIREIRAACERGRALREAAGTLSGDAAGNRLIGDVDDELTARISAETDHPDDEPVDAELVELPEVLELLADVLGDEEHGVVPTGELAARLDWTPKRLGEELRAAGVPSAGKRRVEGHPNPVAVVDVDAIRAALGD</sequence>
<dbReference type="GO" id="GO:0051301">
    <property type="term" value="P:cell division"/>
    <property type="evidence" value="ECO:0007669"/>
    <property type="project" value="UniProtKB-KW"/>
</dbReference>
<protein>
    <submittedName>
        <fullName evidence="2">Cell division protein FtsK</fullName>
    </submittedName>
</protein>
<reference evidence="2" key="1">
    <citation type="submission" date="2017-09" db="EMBL/GenBank/DDBJ databases">
        <title>Complete Genome Sequence of ansamitocin-producing Bacterium Actinosynnema pretiosum X47.</title>
        <authorList>
            <person name="Cao G."/>
            <person name="Zong G."/>
            <person name="Zhong C."/>
            <person name="Fu J."/>
        </authorList>
    </citation>
    <scope>NUCLEOTIDE SEQUENCE [LARGE SCALE GENOMIC DNA]</scope>
    <source>
        <strain evidence="2">X47</strain>
    </source>
</reference>
<keyword evidence="3" id="KW-1185">Reference proteome</keyword>
<keyword evidence="2" id="KW-0131">Cell cycle</keyword>
<dbReference type="Proteomes" id="UP000218505">
    <property type="component" value="Chromosome"/>
</dbReference>